<dbReference type="AlphaFoldDB" id="A0A1C6RB90"/>
<evidence type="ECO:0008006" key="5">
    <source>
        <dbReference type="Google" id="ProtNLM"/>
    </source>
</evidence>
<feature type="transmembrane region" description="Helical" evidence="2">
    <location>
        <begin position="15"/>
        <end position="40"/>
    </location>
</feature>
<feature type="compositionally biased region" description="Pro residues" evidence="1">
    <location>
        <begin position="123"/>
        <end position="143"/>
    </location>
</feature>
<dbReference type="EMBL" id="FMHU01000001">
    <property type="protein sequence ID" value="SCL14313.1"/>
    <property type="molecule type" value="Genomic_DNA"/>
</dbReference>
<proteinExistence type="predicted"/>
<keyword evidence="2" id="KW-0472">Membrane</keyword>
<accession>A0A1C6RB90</accession>
<evidence type="ECO:0000313" key="3">
    <source>
        <dbReference type="EMBL" id="SCL14313.1"/>
    </source>
</evidence>
<sequence length="442" mass="46888">MEDERHGLRRRRRGLLWAAVAVVAVALGCLLPAALVAAVVRETADRSAGERVPRPGGPASGPVARLAAAIDTQLERQSGALLRGDRDAFLAVADPAARADLTRRFASLRALRVAVWRAEPSGQPAPAPGQPAPAPGQPAPAPGQPGQWRQLVTYRYCLVVPDCTPSPVLAATRWREAPDGPRLVAVEPSVSAETGTRPWEVSELVSAVGPRTVVATTVGLRARLPGLLAEAEAAAAVADGYAVNGIRPDRYRIFYAGRDEWRRWYGGGRPAWTGGYVVTVGGGHHEVVLNADALRTGGVADLLRHELTHAASLPAGGWSGRHAWWLVEGMAELAGAGGRPVGRYAGLDDVRRLLVGGGWDGRLDTLAPADDAPADRVAASYGVGYLAVRYLVDRYGGQRLLAFFAAVVHDRRPVAEAARTVYGEPWSELHDECVARVRAVAA</sequence>
<organism evidence="3 4">
    <name type="scientific">Micromonospora inyonensis</name>
    <dbReference type="NCBI Taxonomy" id="47866"/>
    <lineage>
        <taxon>Bacteria</taxon>
        <taxon>Bacillati</taxon>
        <taxon>Actinomycetota</taxon>
        <taxon>Actinomycetes</taxon>
        <taxon>Micromonosporales</taxon>
        <taxon>Micromonosporaceae</taxon>
        <taxon>Micromonospora</taxon>
    </lineage>
</organism>
<evidence type="ECO:0000256" key="2">
    <source>
        <dbReference type="SAM" id="Phobius"/>
    </source>
</evidence>
<dbReference type="STRING" id="47866.GA0074694_0710"/>
<dbReference type="PROSITE" id="PS51257">
    <property type="entry name" value="PROKAR_LIPOPROTEIN"/>
    <property type="match status" value="1"/>
</dbReference>
<evidence type="ECO:0000313" key="4">
    <source>
        <dbReference type="Proteomes" id="UP000198906"/>
    </source>
</evidence>
<keyword evidence="4" id="KW-1185">Reference proteome</keyword>
<dbReference type="Proteomes" id="UP000198906">
    <property type="component" value="Unassembled WGS sequence"/>
</dbReference>
<dbReference type="RefSeq" id="WP_091452303.1">
    <property type="nucleotide sequence ID" value="NZ_FMHU01000001.1"/>
</dbReference>
<protein>
    <recommendedName>
        <fullName evidence="5">Peptidase MA superfamily</fullName>
    </recommendedName>
</protein>
<gene>
    <name evidence="3" type="ORF">GA0074694_0710</name>
</gene>
<keyword evidence="2" id="KW-1133">Transmembrane helix</keyword>
<keyword evidence="2" id="KW-0812">Transmembrane</keyword>
<evidence type="ECO:0000256" key="1">
    <source>
        <dbReference type="SAM" id="MobiDB-lite"/>
    </source>
</evidence>
<feature type="region of interest" description="Disordered" evidence="1">
    <location>
        <begin position="119"/>
        <end position="145"/>
    </location>
</feature>
<name>A0A1C6RB90_9ACTN</name>
<reference evidence="4" key="1">
    <citation type="submission" date="2016-06" db="EMBL/GenBank/DDBJ databases">
        <authorList>
            <person name="Varghese N."/>
        </authorList>
    </citation>
    <scope>NUCLEOTIDE SEQUENCE [LARGE SCALE GENOMIC DNA]</scope>
    <source>
        <strain evidence="4">DSM 46123</strain>
    </source>
</reference>